<proteinExistence type="predicted"/>
<evidence type="ECO:0000259" key="1">
    <source>
        <dbReference type="SMART" id="SM01126"/>
    </source>
</evidence>
<dbReference type="InterPro" id="IPR024445">
    <property type="entry name" value="Tnp_ISXO2-like"/>
</dbReference>
<dbReference type="SMART" id="SM01126">
    <property type="entry name" value="DDE_Tnp_IS1595"/>
    <property type="match status" value="1"/>
</dbReference>
<dbReference type="NCBIfam" id="NF033547">
    <property type="entry name" value="transpos_IS1595"/>
    <property type="match status" value="1"/>
</dbReference>
<dbReference type="PANTHER" id="PTHR47163:SF2">
    <property type="entry name" value="SI:DKEY-17M8.2"/>
    <property type="match status" value="1"/>
</dbReference>
<name>X1IVW0_9ZZZZ</name>
<organism evidence="2">
    <name type="scientific">marine sediment metagenome</name>
    <dbReference type="NCBI Taxonomy" id="412755"/>
    <lineage>
        <taxon>unclassified sequences</taxon>
        <taxon>metagenomes</taxon>
        <taxon>ecological metagenomes</taxon>
    </lineage>
</organism>
<dbReference type="Pfam" id="PF12762">
    <property type="entry name" value="DDE_Tnp_IS1595"/>
    <property type="match status" value="1"/>
</dbReference>
<evidence type="ECO:0000313" key="2">
    <source>
        <dbReference type="EMBL" id="GAH61673.1"/>
    </source>
</evidence>
<dbReference type="AlphaFoldDB" id="X1IVW0"/>
<gene>
    <name evidence="2" type="ORF">S03H2_29331</name>
</gene>
<protein>
    <recommendedName>
        <fullName evidence="1">ISXO2-like transposase domain-containing protein</fullName>
    </recommendedName>
</protein>
<accession>X1IVW0</accession>
<comment type="caution">
    <text evidence="2">The sequence shown here is derived from an EMBL/GenBank/DDBJ whole genome shotgun (WGS) entry which is preliminary data.</text>
</comment>
<dbReference type="PANTHER" id="PTHR47163">
    <property type="entry name" value="DDE_TNP_IS1595 DOMAIN-CONTAINING PROTEIN"/>
    <property type="match status" value="1"/>
</dbReference>
<dbReference type="InterPro" id="IPR053164">
    <property type="entry name" value="IS1016-like_transposase"/>
</dbReference>
<feature type="domain" description="ISXO2-like transposase" evidence="1">
    <location>
        <begin position="1"/>
        <end position="110"/>
    </location>
</feature>
<reference evidence="2" key="1">
    <citation type="journal article" date="2014" name="Front. Microbiol.">
        <title>High frequency of phylogenetically diverse reductive dehalogenase-homologous genes in deep subseafloor sedimentary metagenomes.</title>
        <authorList>
            <person name="Kawai M."/>
            <person name="Futagami T."/>
            <person name="Toyoda A."/>
            <person name="Takaki Y."/>
            <person name="Nishi S."/>
            <person name="Hori S."/>
            <person name="Arai W."/>
            <person name="Tsubouchi T."/>
            <person name="Morono Y."/>
            <person name="Uchiyama I."/>
            <person name="Ito T."/>
            <person name="Fujiyama A."/>
            <person name="Inagaki F."/>
            <person name="Takami H."/>
        </authorList>
    </citation>
    <scope>NUCLEOTIDE SEQUENCE</scope>
    <source>
        <strain evidence="2">Expedition CK06-06</strain>
    </source>
</reference>
<feature type="non-terminal residue" evidence="2">
    <location>
        <position position="1"/>
    </location>
</feature>
<sequence length="132" mass="15161">FGILCRDGRVWAQIVPDVEARTLLPLISKQVEPGSTVCSDTWKSYTGVAANGYIHRLVKHQEGEYSDGDENHINGLEGFWGYLKRRLAAKGGIRRERLPLYLAEYVWRYNHRNDSIEMQKKQLLKQLEGVST</sequence>
<dbReference type="EMBL" id="BARU01017697">
    <property type="protein sequence ID" value="GAH61673.1"/>
    <property type="molecule type" value="Genomic_DNA"/>
</dbReference>